<dbReference type="Gene3D" id="3.20.20.80">
    <property type="entry name" value="Glycosidases"/>
    <property type="match status" value="2"/>
</dbReference>
<evidence type="ECO:0000256" key="1">
    <source>
        <dbReference type="ARBA" id="ARBA00008061"/>
    </source>
</evidence>
<sequence>MTTFMNEPPAGLPADSQGVEDAGGVVAVAAVPPAASADVAVPDVAVPDAAATSGLAQSAAQSVAQSATQSVTPAADIPAGPDGMAAASPIDTDPYPLCLERPLGAAVADGHTTFALWAPTASAVTLRLFTHGSDSEAGDRTLRTIALSPHADGSWTADLDGNLSGVYYDYLVTFPYGTVQRTADPWARAAGVNGRRSMVIDLRSTDPDGWDDDRRPDVPPAETVVWETHIGDFSNDPHGGIPAAHRGKYLAFADRGTGVDGERSGDGRSGDGRSGNGHPSGVDYLRRLGVTAVQLLPFYDYGSVDESGGPQFNWGYDPVNYNVPEGSYSTNPYDGAVRIRECKTMIQSLHAAGIKVIMDVVYNHMFSPDNWFERTVPGYYCRRWPYGALANGSGCGCDMASERAMFRRFIVESVTYWAREYHIDGFRFDLMGLIDVDTMNAVRDSLDTLPGGESILMYGEPWSAGPTCVPEGVTLANKDGLAALNPRIGHFCDTTRDAIKGHVFYPERRGYVNGDAAGNKAAIQHAVDAWREPGAFGEGEPGQIIQYVSAHDDLTLWDKLCMSMCPDVCGDGVAAGNVGAAGDGGRGGGDVAGDGLADADDRVPAGGRVPAEDVFDVRDGRCRAVLAANRIAAGLTLTAAGIPFMLAGEEFARTKYGDDNSYDSGIALNQLDWRRSVRLGGLVDYYAALIALRRSDPCWFDAPRQAIDVAGDVVAFRVKEYAVFANPDDEARRALVSAVGAAAGAADAVAGTLPQSASPTAPSTEGAEEMGRYAAETGPDGWRLVLSSDWYDDAGVDAGTLPQSRPSAVPAPFAEGAEGAGRCTAGEWFVLPPRSFTVWKRA</sequence>
<dbReference type="AlphaFoldDB" id="A0A6I1GDB4"/>
<dbReference type="Pfam" id="PF02922">
    <property type="entry name" value="CBM_48"/>
    <property type="match status" value="1"/>
</dbReference>
<feature type="compositionally biased region" description="Basic and acidic residues" evidence="2">
    <location>
        <begin position="260"/>
        <end position="271"/>
    </location>
</feature>
<evidence type="ECO:0000256" key="2">
    <source>
        <dbReference type="SAM" id="MobiDB-lite"/>
    </source>
</evidence>
<dbReference type="Gene3D" id="2.60.40.10">
    <property type="entry name" value="Immunoglobulins"/>
    <property type="match status" value="1"/>
</dbReference>
<dbReference type="Proteomes" id="UP000441772">
    <property type="component" value="Unassembled WGS sequence"/>
</dbReference>
<proteinExistence type="inferred from homology"/>
<dbReference type="InterPro" id="IPR014756">
    <property type="entry name" value="Ig_E-set"/>
</dbReference>
<dbReference type="InterPro" id="IPR013783">
    <property type="entry name" value="Ig-like_fold"/>
</dbReference>
<evidence type="ECO:0000313" key="4">
    <source>
        <dbReference type="EMBL" id="KAB7789630.1"/>
    </source>
</evidence>
<organism evidence="4 5">
    <name type="scientific">Bifidobacterium leontopitheci</name>
    <dbReference type="NCBI Taxonomy" id="2650774"/>
    <lineage>
        <taxon>Bacteria</taxon>
        <taxon>Bacillati</taxon>
        <taxon>Actinomycetota</taxon>
        <taxon>Actinomycetes</taxon>
        <taxon>Bifidobacteriales</taxon>
        <taxon>Bifidobacteriaceae</taxon>
        <taxon>Bifidobacterium</taxon>
    </lineage>
</organism>
<dbReference type="CDD" id="cd11341">
    <property type="entry name" value="AmyAc_Pullulanase_LD-like"/>
    <property type="match status" value="1"/>
</dbReference>
<dbReference type="InterPro" id="IPR017853">
    <property type="entry name" value="GH"/>
</dbReference>
<gene>
    <name evidence="4" type="ORF">F7D09_1867</name>
</gene>
<dbReference type="SMART" id="SM00642">
    <property type="entry name" value="Aamy"/>
    <property type="match status" value="1"/>
</dbReference>
<dbReference type="EMBL" id="WBVT01000039">
    <property type="protein sequence ID" value="KAB7789630.1"/>
    <property type="molecule type" value="Genomic_DNA"/>
</dbReference>
<feature type="region of interest" description="Disordered" evidence="2">
    <location>
        <begin position="255"/>
        <end position="280"/>
    </location>
</feature>
<dbReference type="GO" id="GO:0005975">
    <property type="term" value="P:carbohydrate metabolic process"/>
    <property type="evidence" value="ECO:0007669"/>
    <property type="project" value="InterPro"/>
</dbReference>
<reference evidence="4 5" key="1">
    <citation type="submission" date="2019-09" db="EMBL/GenBank/DDBJ databases">
        <title>Characterization of the phylogenetic diversity of two novel species belonging to the genus Bifidobacterium: Bifidobacterium cebidarum sp. nov. and Bifidobacterium leontopitheci sp. nov.</title>
        <authorList>
            <person name="Lugli G.A."/>
            <person name="Duranti S."/>
            <person name="Milani C."/>
            <person name="Turroni F."/>
            <person name="Ventura M."/>
        </authorList>
    </citation>
    <scope>NUCLEOTIDE SEQUENCE [LARGE SCALE GENOMIC DNA]</scope>
    <source>
        <strain evidence="4 5">LMG 31471</strain>
    </source>
</reference>
<keyword evidence="5" id="KW-1185">Reference proteome</keyword>
<evidence type="ECO:0000259" key="3">
    <source>
        <dbReference type="SMART" id="SM00642"/>
    </source>
</evidence>
<dbReference type="SUPFAM" id="SSF51445">
    <property type="entry name" value="(Trans)glycosidases"/>
    <property type="match status" value="1"/>
</dbReference>
<dbReference type="SUPFAM" id="SSF81296">
    <property type="entry name" value="E set domains"/>
    <property type="match status" value="1"/>
</dbReference>
<comment type="similarity">
    <text evidence="1">Belongs to the glycosyl hydrolase 13 family.</text>
</comment>
<dbReference type="InterPro" id="IPR006047">
    <property type="entry name" value="GH13_cat_dom"/>
</dbReference>
<accession>A0A6I1GDB4</accession>
<dbReference type="PANTHER" id="PTHR43002">
    <property type="entry name" value="GLYCOGEN DEBRANCHING ENZYME"/>
    <property type="match status" value="1"/>
</dbReference>
<name>A0A6I1GDB4_9BIFI</name>
<dbReference type="Pfam" id="PF00128">
    <property type="entry name" value="Alpha-amylase"/>
    <property type="match status" value="1"/>
</dbReference>
<protein>
    <submittedName>
        <fullName evidence="4">Pullulanase</fullName>
    </submittedName>
</protein>
<evidence type="ECO:0000313" key="5">
    <source>
        <dbReference type="Proteomes" id="UP000441772"/>
    </source>
</evidence>
<dbReference type="InterPro" id="IPR004193">
    <property type="entry name" value="Glyco_hydro_13_N"/>
</dbReference>
<dbReference type="GO" id="GO:0004553">
    <property type="term" value="F:hydrolase activity, hydrolyzing O-glycosyl compounds"/>
    <property type="evidence" value="ECO:0007669"/>
    <property type="project" value="InterPro"/>
</dbReference>
<feature type="domain" description="Glycosyl hydrolase family 13 catalytic" evidence="3">
    <location>
        <begin position="276"/>
        <end position="693"/>
    </location>
</feature>
<dbReference type="CDD" id="cd02860">
    <property type="entry name" value="E_set_Pullulanase"/>
    <property type="match status" value="1"/>
</dbReference>
<comment type="caution">
    <text evidence="4">The sequence shown here is derived from an EMBL/GenBank/DDBJ whole genome shotgun (WGS) entry which is preliminary data.</text>
</comment>